<dbReference type="InterPro" id="IPR006311">
    <property type="entry name" value="TAT_signal"/>
</dbReference>
<feature type="signal peptide" evidence="6">
    <location>
        <begin position="1"/>
        <end position="28"/>
    </location>
</feature>
<keyword evidence="1 6" id="KW-0732">Signal</keyword>
<dbReference type="Pfam" id="PF01839">
    <property type="entry name" value="FG-GAP"/>
    <property type="match status" value="5"/>
</dbReference>
<evidence type="ECO:0000256" key="2">
    <source>
        <dbReference type="ARBA" id="ARBA00022737"/>
    </source>
</evidence>
<dbReference type="PROSITE" id="PS51470">
    <property type="entry name" value="FG_GAP"/>
    <property type="match status" value="3"/>
</dbReference>
<accession>A0ABQ5NWJ8</accession>
<evidence type="ECO:0000256" key="4">
    <source>
        <dbReference type="ARBA" id="ARBA00023180"/>
    </source>
</evidence>
<dbReference type="PANTHER" id="PTHR23221:SF7">
    <property type="entry name" value="PHOSPHATIDYLINOSITOL-GLYCAN-SPECIFIC PHOSPHOLIPASE D"/>
    <property type="match status" value="1"/>
</dbReference>
<keyword evidence="3" id="KW-0378">Hydrolase</keyword>
<comment type="caution">
    <text evidence="7">The sequence shown here is derived from an EMBL/GenBank/DDBJ whole genome shotgun (WGS) entry which is preliminary data.</text>
</comment>
<dbReference type="RefSeq" id="WP_323446809.1">
    <property type="nucleotide sequence ID" value="NZ_BSBI01000003.1"/>
</dbReference>
<dbReference type="EMBL" id="BSBI01000003">
    <property type="protein sequence ID" value="GLF94753.1"/>
    <property type="molecule type" value="Genomic_DNA"/>
</dbReference>
<dbReference type="PROSITE" id="PS51318">
    <property type="entry name" value="TAT"/>
    <property type="match status" value="1"/>
</dbReference>
<dbReference type="SUPFAM" id="SSF69318">
    <property type="entry name" value="Integrin alpha N-terminal domain"/>
    <property type="match status" value="1"/>
</dbReference>
<reference evidence="7 8" key="1">
    <citation type="submission" date="2022-10" db="EMBL/GenBank/DDBJ databases">
        <title>Draft genome sequence of Streptomyces sp. YSPA8.</title>
        <authorList>
            <person name="Moriuchi R."/>
            <person name="Dohra H."/>
            <person name="Yamamura H."/>
            <person name="Kodani S."/>
        </authorList>
    </citation>
    <scope>NUCLEOTIDE SEQUENCE [LARGE SCALE GENOMIC DNA]</scope>
    <source>
        <strain evidence="7 8">YSPA8</strain>
    </source>
</reference>
<keyword evidence="4" id="KW-0325">Glycoprotein</keyword>
<keyword evidence="2" id="KW-0677">Repeat</keyword>
<protein>
    <submittedName>
        <fullName evidence="7">FG-GAP-like repeat-containing protein</fullName>
    </submittedName>
</protein>
<evidence type="ECO:0000256" key="1">
    <source>
        <dbReference type="ARBA" id="ARBA00022729"/>
    </source>
</evidence>
<name>A0ABQ5NWJ8_9ACTN</name>
<dbReference type="PANTHER" id="PTHR23221">
    <property type="entry name" value="GLYCOSYLPHOSPHATIDYLINOSITOL PHOSPHOLIPASE D"/>
    <property type="match status" value="1"/>
</dbReference>
<dbReference type="SMART" id="SM00191">
    <property type="entry name" value="Int_alpha"/>
    <property type="match status" value="6"/>
</dbReference>
<evidence type="ECO:0000256" key="5">
    <source>
        <dbReference type="SAM" id="MobiDB-lite"/>
    </source>
</evidence>
<organism evidence="7 8">
    <name type="scientific">Streptomyces yaizuensis</name>
    <dbReference type="NCBI Taxonomy" id="2989713"/>
    <lineage>
        <taxon>Bacteria</taxon>
        <taxon>Bacillati</taxon>
        <taxon>Actinomycetota</taxon>
        <taxon>Actinomycetes</taxon>
        <taxon>Kitasatosporales</taxon>
        <taxon>Streptomycetaceae</taxon>
        <taxon>Streptomyces</taxon>
    </lineage>
</organism>
<dbReference type="Pfam" id="PF13517">
    <property type="entry name" value="FG-GAP_3"/>
    <property type="match status" value="1"/>
</dbReference>
<evidence type="ECO:0000256" key="6">
    <source>
        <dbReference type="SAM" id="SignalP"/>
    </source>
</evidence>
<sequence>MTSQRSILGCALVAAAATAALLTPTAAASPATTPGTGTGTSTGTSSVPAALPGDFDGNGFRDIAVAAPSAQVGQARQAGAITVLYGSQSGAVTARKQTFHQDSPGIPGDAEEGDRFGTTLTTGDLDGDGYTDLVVGAPGEDYFPPADHNQGMLTVLWGGGQGLTGEAGAVDGAFIESRFGDQLVAGDFDSDGDTDLVVNNARNGLRMYSGPFLRDGTPAGMNLLSGGGQYTSWLELAAGDLNGDGRTDLVAADHHTQGNSRSVFYWLGRQGRFQSPSALIDGWGNHVLGGDEVAVGDVDNDGRDEILIGRSRETLGDLPVPPGALGGRITVAPGSAQGPRGDLAHHIHQDTAGVPGTSEAGDGFGSGLAVADLDGDGYEDVTAGVPGEDLPGVAGLDQGAVVTLWGGAGGLTGTGALSFNQNTAGVPGAAEEGDAFGRTTGPVDTDGDGKAELFTGAPGENLKAGAVWAFDGTATGPAAQGSVSFGPHTVGIHPDAAEFGSAFND</sequence>
<proteinExistence type="predicted"/>
<dbReference type="InterPro" id="IPR028994">
    <property type="entry name" value="Integrin_alpha_N"/>
</dbReference>
<dbReference type="InterPro" id="IPR013517">
    <property type="entry name" value="FG-GAP"/>
</dbReference>
<feature type="compositionally biased region" description="Low complexity" evidence="5">
    <location>
        <begin position="27"/>
        <end position="50"/>
    </location>
</feature>
<evidence type="ECO:0000256" key="3">
    <source>
        <dbReference type="ARBA" id="ARBA00022801"/>
    </source>
</evidence>
<evidence type="ECO:0000313" key="7">
    <source>
        <dbReference type="EMBL" id="GLF94753.1"/>
    </source>
</evidence>
<feature type="region of interest" description="Disordered" evidence="5">
    <location>
        <begin position="27"/>
        <end position="53"/>
    </location>
</feature>
<feature type="chain" id="PRO_5047126439" evidence="6">
    <location>
        <begin position="29"/>
        <end position="505"/>
    </location>
</feature>
<evidence type="ECO:0000313" key="8">
    <source>
        <dbReference type="Proteomes" id="UP001291653"/>
    </source>
</evidence>
<gene>
    <name evidence="7" type="ORF">SYYSPA8_10670</name>
</gene>
<dbReference type="Gene3D" id="2.130.10.130">
    <property type="entry name" value="Integrin alpha, N-terminal"/>
    <property type="match status" value="3"/>
</dbReference>
<dbReference type="InterPro" id="IPR013519">
    <property type="entry name" value="Int_alpha_beta-p"/>
</dbReference>
<keyword evidence="8" id="KW-1185">Reference proteome</keyword>
<dbReference type="Proteomes" id="UP001291653">
    <property type="component" value="Unassembled WGS sequence"/>
</dbReference>